<dbReference type="Pfam" id="PF13431">
    <property type="entry name" value="TPR_17"/>
    <property type="match status" value="1"/>
</dbReference>
<dbReference type="PANTHER" id="PTHR44943:SF8">
    <property type="entry name" value="TPR REPEAT-CONTAINING PROTEIN MJ0263"/>
    <property type="match status" value="1"/>
</dbReference>
<dbReference type="Pfam" id="PF13432">
    <property type="entry name" value="TPR_16"/>
    <property type="match status" value="1"/>
</dbReference>
<keyword evidence="1" id="KW-0677">Repeat</keyword>
<evidence type="ECO:0000313" key="4">
    <source>
        <dbReference type="EMBL" id="KKB54894.1"/>
    </source>
</evidence>
<dbReference type="InterPro" id="IPR051685">
    <property type="entry name" value="Ycf3/AcsC/BcsC/TPR_MFPF"/>
</dbReference>
<dbReference type="PROSITE" id="PS50005">
    <property type="entry name" value="TPR"/>
    <property type="match status" value="2"/>
</dbReference>
<proteinExistence type="predicted"/>
<dbReference type="SMART" id="SM00028">
    <property type="entry name" value="TPR"/>
    <property type="match status" value="7"/>
</dbReference>
<dbReference type="HOGENOM" id="CLU_032900_1_0_10"/>
<evidence type="ECO:0000256" key="1">
    <source>
        <dbReference type="ARBA" id="ARBA00022737"/>
    </source>
</evidence>
<evidence type="ECO:0008006" key="6">
    <source>
        <dbReference type="Google" id="ProtNLM"/>
    </source>
</evidence>
<feature type="repeat" description="TPR" evidence="3">
    <location>
        <begin position="324"/>
        <end position="357"/>
    </location>
</feature>
<evidence type="ECO:0000256" key="3">
    <source>
        <dbReference type="PROSITE-ProRule" id="PRU00339"/>
    </source>
</evidence>
<organism evidence="4 5">
    <name type="scientific">Parabacteroides goldsteinii DSM 19448 = WAL 12034</name>
    <dbReference type="NCBI Taxonomy" id="927665"/>
    <lineage>
        <taxon>Bacteria</taxon>
        <taxon>Pseudomonadati</taxon>
        <taxon>Bacteroidota</taxon>
        <taxon>Bacteroidia</taxon>
        <taxon>Bacteroidales</taxon>
        <taxon>Tannerellaceae</taxon>
        <taxon>Parabacteroides</taxon>
    </lineage>
</organism>
<evidence type="ECO:0000256" key="2">
    <source>
        <dbReference type="ARBA" id="ARBA00022803"/>
    </source>
</evidence>
<dbReference type="SUPFAM" id="SSF48452">
    <property type="entry name" value="TPR-like"/>
    <property type="match status" value="3"/>
</dbReference>
<dbReference type="EMBL" id="AQHV01000012">
    <property type="protein sequence ID" value="KKB54894.1"/>
    <property type="molecule type" value="Genomic_DNA"/>
</dbReference>
<comment type="caution">
    <text evidence="4">The sequence shown here is derived from an EMBL/GenBank/DDBJ whole genome shotgun (WGS) entry which is preliminary data.</text>
</comment>
<dbReference type="RefSeq" id="WP_046146314.1">
    <property type="nucleotide sequence ID" value="NZ_KQ033912.1"/>
</dbReference>
<dbReference type="STRING" id="927665.HMPREF1535_02647"/>
<accession>A0A0F5JAU0</accession>
<feature type="repeat" description="TPR" evidence="3">
    <location>
        <begin position="482"/>
        <end position="515"/>
    </location>
</feature>
<keyword evidence="2 3" id="KW-0802">TPR repeat</keyword>
<sequence>MKKNLYIILLSFIAIAVYADNRQGIDFYKAGEPTIASRIFEKQLSSSPAEQAEALYYLGEIAFDENKTFEALANYQKGWTTFPDYAYNKVGEGKVLLKTDKSTAQKAFDAAIKINKKDASVYVAIAKAYSMNGMEAEAQAALDNAKKYNANDPAIYLYEGDLLISKDKPGDAAGRYEQAIHFDPACKEAYIKYANVYQGVTPTLSIEMLQKVISNYPDYLPAYCHLGNIYSLQGNYPKAVAAYKTYMAGGLYSTDNLVHYASALFFNKQYAESGKIISEGQAIDPDNFLLKRLAIYNDYESKAYEKGLEEIETFFNNPDAKYIWQDYLYYGRLLNKAKQYDQAADALQKAIKESSSHTEIYKDLAEVYSNSENNAEAIKAYTQYIEALGEESEAADYYQLGKYYYTAAAKDNIAAQKYLFKADSLFAIVKERVPDSHLGSLWQARTQSQLDPETEQGLAKPYYESCIPILEKNKEKYSNELTECYRYLGYYYYLKQDMDNSKIYWNKILSIDPSNATAQEALKNIK</sequence>
<protein>
    <recommendedName>
        <fullName evidence="6">Tetratricopeptide repeat protein</fullName>
    </recommendedName>
</protein>
<gene>
    <name evidence="4" type="ORF">HMPREF1535_02647</name>
</gene>
<evidence type="ECO:0000313" key="5">
    <source>
        <dbReference type="Proteomes" id="UP000033047"/>
    </source>
</evidence>
<dbReference type="InterPro" id="IPR011990">
    <property type="entry name" value="TPR-like_helical_dom_sf"/>
</dbReference>
<dbReference type="Pfam" id="PF14559">
    <property type="entry name" value="TPR_19"/>
    <property type="match status" value="1"/>
</dbReference>
<dbReference type="AlphaFoldDB" id="A0A0F5JAU0"/>
<dbReference type="Proteomes" id="UP000033047">
    <property type="component" value="Unassembled WGS sequence"/>
</dbReference>
<dbReference type="InterPro" id="IPR019734">
    <property type="entry name" value="TPR_rpt"/>
</dbReference>
<name>A0A0F5JAU0_9BACT</name>
<dbReference type="Gene3D" id="1.25.40.10">
    <property type="entry name" value="Tetratricopeptide repeat domain"/>
    <property type="match status" value="4"/>
</dbReference>
<reference evidence="4 5" key="1">
    <citation type="submission" date="2013-04" db="EMBL/GenBank/DDBJ databases">
        <title>The Genome Sequence of Parabacteroides goldsteinii DSM 19448.</title>
        <authorList>
            <consortium name="The Broad Institute Genomics Platform"/>
            <person name="Earl A."/>
            <person name="Ward D."/>
            <person name="Feldgarden M."/>
            <person name="Gevers D."/>
            <person name="Martens E."/>
            <person name="Sakamoto M."/>
            <person name="Benno Y."/>
            <person name="Song Y."/>
            <person name="Liu C."/>
            <person name="Lee J."/>
            <person name="Bolanos M."/>
            <person name="Vaisanen M.L."/>
            <person name="Finegold S.M."/>
            <person name="Walker B."/>
            <person name="Young S."/>
            <person name="Zeng Q."/>
            <person name="Gargeya S."/>
            <person name="Fitzgerald M."/>
            <person name="Haas B."/>
            <person name="Abouelleil A."/>
            <person name="Allen A.W."/>
            <person name="Alvarado L."/>
            <person name="Arachchi H.M."/>
            <person name="Berlin A.M."/>
            <person name="Chapman S.B."/>
            <person name="Gainer-Dewar J."/>
            <person name="Goldberg J."/>
            <person name="Griggs A."/>
            <person name="Gujja S."/>
            <person name="Hansen M."/>
            <person name="Howarth C."/>
            <person name="Imamovic A."/>
            <person name="Ireland A."/>
            <person name="Larimer J."/>
            <person name="McCowan C."/>
            <person name="Murphy C."/>
            <person name="Pearson M."/>
            <person name="Poon T.W."/>
            <person name="Priest M."/>
            <person name="Roberts A."/>
            <person name="Saif S."/>
            <person name="Shea T."/>
            <person name="Sisk P."/>
            <person name="Sykes S."/>
            <person name="Wortman J."/>
            <person name="Nusbaum C."/>
            <person name="Birren B."/>
        </authorList>
    </citation>
    <scope>NUCLEOTIDE SEQUENCE [LARGE SCALE GENOMIC DNA]</scope>
    <source>
        <strain evidence="4 5">DSM 19448</strain>
    </source>
</reference>
<dbReference type="PATRIC" id="fig|927665.4.peg.2722"/>
<dbReference type="PANTHER" id="PTHR44943">
    <property type="entry name" value="CELLULOSE SYNTHASE OPERON PROTEIN C"/>
    <property type="match status" value="1"/>
</dbReference>